<dbReference type="EMBL" id="VXIT01000007">
    <property type="protein sequence ID" value="KAA6411242.1"/>
    <property type="molecule type" value="Genomic_DNA"/>
</dbReference>
<reference evidence="2 3" key="1">
    <citation type="submission" date="2019-09" db="EMBL/GenBank/DDBJ databases">
        <title>The hologenome of the rock-dwelling lichen Lasallia pustulata.</title>
        <authorList>
            <person name="Greshake Tzovaras B."/>
            <person name="Segers F."/>
            <person name="Bicker A."/>
            <person name="Dal Grande F."/>
            <person name="Otte J."/>
            <person name="Hankeln T."/>
            <person name="Schmitt I."/>
            <person name="Ebersberger I."/>
        </authorList>
    </citation>
    <scope>NUCLEOTIDE SEQUENCE [LARGE SCALE GENOMIC DNA]</scope>
    <source>
        <strain evidence="2">A1-1</strain>
    </source>
</reference>
<feature type="region of interest" description="Disordered" evidence="1">
    <location>
        <begin position="155"/>
        <end position="188"/>
    </location>
</feature>
<evidence type="ECO:0000313" key="3">
    <source>
        <dbReference type="Proteomes" id="UP000324767"/>
    </source>
</evidence>
<dbReference type="Proteomes" id="UP000324767">
    <property type="component" value="Unassembled WGS sequence"/>
</dbReference>
<evidence type="ECO:0000256" key="1">
    <source>
        <dbReference type="SAM" id="MobiDB-lite"/>
    </source>
</evidence>
<protein>
    <submittedName>
        <fullName evidence="2">Uncharacterized protein</fullName>
    </submittedName>
</protein>
<organism evidence="2 3">
    <name type="scientific">Lasallia pustulata</name>
    <dbReference type="NCBI Taxonomy" id="136370"/>
    <lineage>
        <taxon>Eukaryota</taxon>
        <taxon>Fungi</taxon>
        <taxon>Dikarya</taxon>
        <taxon>Ascomycota</taxon>
        <taxon>Pezizomycotina</taxon>
        <taxon>Lecanoromycetes</taxon>
        <taxon>OSLEUM clade</taxon>
        <taxon>Umbilicariomycetidae</taxon>
        <taxon>Umbilicariales</taxon>
        <taxon>Umbilicariaceae</taxon>
        <taxon>Lasallia</taxon>
    </lineage>
</organism>
<sequence length="188" mass="18909">MVSLASPSSSLKTSPETPATNPLPSSSSPTATTTTTAILSSTTLASHPQLSILHTLINASFALSHAKHSELIPPPNSVSPPRQLLEELGPTGFTLIIHSTPRSTTATPIATVSCKPWAPPDASKPAGATNAVAAASRNAAALAASASSDLVAATETSLFRSSHRPSTPSPSPCSSPNTIITPGPPLPA</sequence>
<gene>
    <name evidence="2" type="ORF">FRX48_04522</name>
</gene>
<comment type="caution">
    <text evidence="2">The sequence shown here is derived from an EMBL/GenBank/DDBJ whole genome shotgun (WGS) entry which is preliminary data.</text>
</comment>
<proteinExistence type="predicted"/>
<feature type="region of interest" description="Disordered" evidence="1">
    <location>
        <begin position="1"/>
        <end position="33"/>
    </location>
</feature>
<accession>A0A5M8PQE5</accession>
<evidence type="ECO:0000313" key="2">
    <source>
        <dbReference type="EMBL" id="KAA6411242.1"/>
    </source>
</evidence>
<dbReference type="AlphaFoldDB" id="A0A5M8PQE5"/>
<name>A0A5M8PQE5_9LECA</name>